<evidence type="ECO:0000313" key="2">
    <source>
        <dbReference type="EMBL" id="KDO50620.1"/>
    </source>
</evidence>
<dbReference type="Proteomes" id="UP000027120">
    <property type="component" value="Unassembled WGS sequence"/>
</dbReference>
<dbReference type="GO" id="GO:0031428">
    <property type="term" value="C:box C/D methylation guide snoRNP complex"/>
    <property type="evidence" value="ECO:0007669"/>
    <property type="project" value="InterPro"/>
</dbReference>
<dbReference type="InterPro" id="IPR045056">
    <property type="entry name" value="Nop56/Nop58"/>
</dbReference>
<dbReference type="AlphaFoldDB" id="A0A067E9R6"/>
<dbReference type="InterPro" id="IPR012974">
    <property type="entry name" value="NOP58/56_N"/>
</dbReference>
<reference evidence="2 3" key="1">
    <citation type="submission" date="2014-04" db="EMBL/GenBank/DDBJ databases">
        <authorList>
            <consortium name="International Citrus Genome Consortium"/>
            <person name="Gmitter F."/>
            <person name="Chen C."/>
            <person name="Farmerie W."/>
            <person name="Harkins T."/>
            <person name="Desany B."/>
            <person name="Mohiuddin M."/>
            <person name="Kodira C."/>
            <person name="Borodovsky M."/>
            <person name="Lomsadze A."/>
            <person name="Burns P."/>
            <person name="Jenkins J."/>
            <person name="Prochnik S."/>
            <person name="Shu S."/>
            <person name="Chapman J."/>
            <person name="Pitluck S."/>
            <person name="Schmutz J."/>
            <person name="Rokhsar D."/>
        </authorList>
    </citation>
    <scope>NUCLEOTIDE SEQUENCE</scope>
</reference>
<gene>
    <name evidence="2" type="ORF">CISIN_1g0088522mg</name>
</gene>
<sequence length="155" mass="17147">MLVLFETPAGFALFKVLDEGKLSKVEGLWQEFNSAESARQIVKLKAFSKFENTSEALKAATCLLESKPSKDLRKFLRTHCDGETLAVADSKLGNAIKDKLKIECVHNNAVMELMRGVRSQLTELISGLAGQDLQPMSLGLSHSLSRYKLKFSADK</sequence>
<feature type="non-terminal residue" evidence="2">
    <location>
        <position position="155"/>
    </location>
</feature>
<organism evidence="2 3">
    <name type="scientific">Citrus sinensis</name>
    <name type="common">Sweet orange</name>
    <name type="synonym">Citrus aurantium var. sinensis</name>
    <dbReference type="NCBI Taxonomy" id="2711"/>
    <lineage>
        <taxon>Eukaryota</taxon>
        <taxon>Viridiplantae</taxon>
        <taxon>Streptophyta</taxon>
        <taxon>Embryophyta</taxon>
        <taxon>Tracheophyta</taxon>
        <taxon>Spermatophyta</taxon>
        <taxon>Magnoliopsida</taxon>
        <taxon>eudicotyledons</taxon>
        <taxon>Gunneridae</taxon>
        <taxon>Pentapetalae</taxon>
        <taxon>rosids</taxon>
        <taxon>malvids</taxon>
        <taxon>Sapindales</taxon>
        <taxon>Rutaceae</taxon>
        <taxon>Aurantioideae</taxon>
        <taxon>Citrus</taxon>
    </lineage>
</organism>
<keyword evidence="3" id="KW-1185">Reference proteome</keyword>
<proteinExistence type="predicted"/>
<dbReference type="Pfam" id="PF08156">
    <property type="entry name" value="NOP5NT"/>
    <property type="match status" value="1"/>
</dbReference>
<evidence type="ECO:0000313" key="3">
    <source>
        <dbReference type="Proteomes" id="UP000027120"/>
    </source>
</evidence>
<dbReference type="GO" id="GO:0030515">
    <property type="term" value="F:snoRNA binding"/>
    <property type="evidence" value="ECO:0007669"/>
    <property type="project" value="InterPro"/>
</dbReference>
<evidence type="ECO:0000259" key="1">
    <source>
        <dbReference type="Pfam" id="PF08156"/>
    </source>
</evidence>
<accession>A0A067E9R6</accession>
<dbReference type="GO" id="GO:0032040">
    <property type="term" value="C:small-subunit processome"/>
    <property type="evidence" value="ECO:0007669"/>
    <property type="project" value="InterPro"/>
</dbReference>
<dbReference type="PANTHER" id="PTHR10894">
    <property type="entry name" value="NUCLEOLAR PROTEIN 5 NUCLEOLAR PROTEIN NOP5 NOP58"/>
    <property type="match status" value="1"/>
</dbReference>
<name>A0A067E9R6_CITSI</name>
<feature type="domain" description="Nucleolar protein 58/56 N-terminal" evidence="1">
    <location>
        <begin position="2"/>
        <end position="65"/>
    </location>
</feature>
<dbReference type="PANTHER" id="PTHR10894:SF1">
    <property type="entry name" value="NUCLEOLAR PROTEIN 58"/>
    <property type="match status" value="1"/>
</dbReference>
<dbReference type="EMBL" id="KK785075">
    <property type="protein sequence ID" value="KDO50620.1"/>
    <property type="molecule type" value="Genomic_DNA"/>
</dbReference>
<protein>
    <recommendedName>
        <fullName evidence="1">Nucleolar protein 58/56 N-terminal domain-containing protein</fullName>
    </recommendedName>
</protein>
<dbReference type="STRING" id="2711.A0A067E9R6"/>